<feature type="domain" description="Tc1-like transposase DDE" evidence="2">
    <location>
        <begin position="507"/>
        <end position="545"/>
    </location>
</feature>
<dbReference type="Proteomes" id="UP000076722">
    <property type="component" value="Unassembled WGS sequence"/>
</dbReference>
<dbReference type="InterPro" id="IPR036397">
    <property type="entry name" value="RNaseH_sf"/>
</dbReference>
<feature type="region of interest" description="Disordered" evidence="1">
    <location>
        <begin position="443"/>
        <end position="481"/>
    </location>
</feature>
<protein>
    <recommendedName>
        <fullName evidence="2">Tc1-like transposase DDE domain-containing protein</fullName>
    </recommendedName>
</protein>
<evidence type="ECO:0000313" key="4">
    <source>
        <dbReference type="Proteomes" id="UP000076722"/>
    </source>
</evidence>
<dbReference type="OrthoDB" id="2449121at2759"/>
<feature type="compositionally biased region" description="Acidic residues" evidence="1">
    <location>
        <begin position="454"/>
        <end position="479"/>
    </location>
</feature>
<dbReference type="GO" id="GO:0003676">
    <property type="term" value="F:nucleic acid binding"/>
    <property type="evidence" value="ECO:0007669"/>
    <property type="project" value="InterPro"/>
</dbReference>
<dbReference type="PANTHER" id="PTHR35871:SF1">
    <property type="entry name" value="CXC1-LIKE CYSTEINE CLUSTER ASSOCIATED WITH KDZ TRANSPOSASES DOMAIN-CONTAINING PROTEIN"/>
    <property type="match status" value="1"/>
</dbReference>
<keyword evidence="4" id="KW-1185">Reference proteome</keyword>
<sequence>MKSCNSVLAGRSRASTRANILANVFFFAIFVGCLNRDEVLLSALCDFYAWIPRQGRISVSIRVARNHRKGPYFARQLRMQARHFERTQSLLPSMRGKKTKAVALIDDEFFRLGLQRWLRTLEVGKVSPKLMHTYVNTVLLPSVQSRTKKRNVSLSQARRWLHLLGYRRSKHKKAIYWDGHERPDVQKRRKQFLKEMAEFDLRLAKFDDNENGEFVRVAPSLQEGEKEIIVIFHDESTVHANDYELDYWVTKGQQVLKKKTRGRLIMISEFICEDTGLIRLTPELLAAQEDLPLSERLPEYARKVIMPGNKESDDDYWNMDQMIDQMKTVLRMFDKLHPNKQAVFIFDNSSAHNSLAKDALTVTKMNIGPGGKVPPMRNTVIPKDNPHGFANQTQSLLLPSSLPRNHPDKAFEGQPKGIRNILQERGLIKRLDGTKISGTCADCRGKKKRKGMDEAIEAVDDGEDEGEEDDDDEGYDSEEDGRRRDCCMRRLLSQEDDFKNEKSLLEKEITAAGHHCLFLPKFHPELNPIEMYWGWVKRYFRQRRANGNFQRAKKLILEALDACPVDTIRKFFRRAYRYMSTYRLGATGLLAEYAVKTYRSHRAISQKDLVEAEASMKVKKVVGRPEGVKDQCPRLR</sequence>
<dbReference type="EMBL" id="KV419412">
    <property type="protein sequence ID" value="KZS92070.1"/>
    <property type="molecule type" value="Genomic_DNA"/>
</dbReference>
<gene>
    <name evidence="3" type="ORF">SISNIDRAFT_442933</name>
</gene>
<proteinExistence type="predicted"/>
<dbReference type="PANTHER" id="PTHR35871">
    <property type="entry name" value="EXPRESSED PROTEIN"/>
    <property type="match status" value="1"/>
</dbReference>
<dbReference type="PROSITE" id="PS51257">
    <property type="entry name" value="PROKAR_LIPOPROTEIN"/>
    <property type="match status" value="1"/>
</dbReference>
<organism evidence="3 4">
    <name type="scientific">Sistotremastrum niveocremeum HHB9708</name>
    <dbReference type="NCBI Taxonomy" id="1314777"/>
    <lineage>
        <taxon>Eukaryota</taxon>
        <taxon>Fungi</taxon>
        <taxon>Dikarya</taxon>
        <taxon>Basidiomycota</taxon>
        <taxon>Agaricomycotina</taxon>
        <taxon>Agaricomycetes</taxon>
        <taxon>Sistotremastrales</taxon>
        <taxon>Sistotremastraceae</taxon>
        <taxon>Sertulicium</taxon>
        <taxon>Sertulicium niveocremeum</taxon>
    </lineage>
</organism>
<dbReference type="Gene3D" id="3.30.420.10">
    <property type="entry name" value="Ribonuclease H-like superfamily/Ribonuclease H"/>
    <property type="match status" value="1"/>
</dbReference>
<name>A0A164T4F2_9AGAM</name>
<dbReference type="InterPro" id="IPR038717">
    <property type="entry name" value="Tc1-like_DDE_dom"/>
</dbReference>
<dbReference type="Pfam" id="PF13358">
    <property type="entry name" value="DDE_3"/>
    <property type="match status" value="1"/>
</dbReference>
<reference evidence="3 4" key="1">
    <citation type="journal article" date="2016" name="Mol. Biol. Evol.">
        <title>Comparative Genomics of Early-Diverging Mushroom-Forming Fungi Provides Insights into the Origins of Lignocellulose Decay Capabilities.</title>
        <authorList>
            <person name="Nagy L.G."/>
            <person name="Riley R."/>
            <person name="Tritt A."/>
            <person name="Adam C."/>
            <person name="Daum C."/>
            <person name="Floudas D."/>
            <person name="Sun H."/>
            <person name="Yadav J.S."/>
            <person name="Pangilinan J."/>
            <person name="Larsson K.H."/>
            <person name="Matsuura K."/>
            <person name="Barry K."/>
            <person name="Labutti K."/>
            <person name="Kuo R."/>
            <person name="Ohm R.A."/>
            <person name="Bhattacharya S.S."/>
            <person name="Shirouzu T."/>
            <person name="Yoshinaga Y."/>
            <person name="Martin F.M."/>
            <person name="Grigoriev I.V."/>
            <person name="Hibbett D.S."/>
        </authorList>
    </citation>
    <scope>NUCLEOTIDE SEQUENCE [LARGE SCALE GENOMIC DNA]</scope>
    <source>
        <strain evidence="3 4">HHB9708</strain>
    </source>
</reference>
<evidence type="ECO:0000313" key="3">
    <source>
        <dbReference type="EMBL" id="KZS92070.1"/>
    </source>
</evidence>
<evidence type="ECO:0000259" key="2">
    <source>
        <dbReference type="Pfam" id="PF13358"/>
    </source>
</evidence>
<dbReference type="AlphaFoldDB" id="A0A164T4F2"/>
<evidence type="ECO:0000256" key="1">
    <source>
        <dbReference type="SAM" id="MobiDB-lite"/>
    </source>
</evidence>
<accession>A0A164T4F2</accession>